<evidence type="ECO:0000256" key="3">
    <source>
        <dbReference type="ARBA" id="ARBA00022692"/>
    </source>
</evidence>
<dbReference type="InterPro" id="IPR036127">
    <property type="entry name" value="CcmE-like_sf"/>
</dbReference>
<protein>
    <recommendedName>
        <fullName evidence="10">Cytochrome c-type biogenesis protein CcmE</fullName>
    </recommendedName>
    <alternativeName>
        <fullName evidence="10">Cytochrome c maturation protein E</fullName>
    </alternativeName>
    <alternativeName>
        <fullName evidence="10">Heme chaperone CcmE</fullName>
    </alternativeName>
</protein>
<organism evidence="13 14">
    <name type="scientific">Deinococcus peraridilitoris (strain DSM 19664 / LMG 22246 / CIP 109416 / KR-200)</name>
    <dbReference type="NCBI Taxonomy" id="937777"/>
    <lineage>
        <taxon>Bacteria</taxon>
        <taxon>Thermotogati</taxon>
        <taxon>Deinococcota</taxon>
        <taxon>Deinococci</taxon>
        <taxon>Deinococcales</taxon>
        <taxon>Deinococcaceae</taxon>
        <taxon>Deinococcus</taxon>
    </lineage>
</organism>
<evidence type="ECO:0000256" key="11">
    <source>
        <dbReference type="PIRSR" id="PIRSR604329-50"/>
    </source>
</evidence>
<evidence type="ECO:0000313" key="13">
    <source>
        <dbReference type="EMBL" id="AFZ66374.1"/>
    </source>
</evidence>
<evidence type="ECO:0000256" key="9">
    <source>
        <dbReference type="ARBA" id="ARBA00023136"/>
    </source>
</evidence>
<feature type="topological domain" description="Extracellular" evidence="10">
    <location>
        <begin position="41"/>
        <end position="157"/>
    </location>
</feature>
<dbReference type="PANTHER" id="PTHR34128:SF2">
    <property type="entry name" value="CYTOCHROME C-TYPE BIOGENESIS PROTEIN CCME HOMOLOG, MITOCHONDRIAL"/>
    <property type="match status" value="1"/>
</dbReference>
<evidence type="ECO:0000256" key="6">
    <source>
        <dbReference type="ARBA" id="ARBA00022968"/>
    </source>
</evidence>
<dbReference type="NCBIfam" id="NF009727">
    <property type="entry name" value="PRK13254.1-1"/>
    <property type="match status" value="1"/>
</dbReference>
<dbReference type="InterPro" id="IPR012340">
    <property type="entry name" value="NA-bd_OB-fold"/>
</dbReference>
<evidence type="ECO:0000256" key="4">
    <source>
        <dbReference type="ARBA" id="ARBA00022723"/>
    </source>
</evidence>
<evidence type="ECO:0000256" key="8">
    <source>
        <dbReference type="ARBA" id="ARBA00023004"/>
    </source>
</evidence>
<evidence type="ECO:0000256" key="2">
    <source>
        <dbReference type="ARBA" id="ARBA00022617"/>
    </source>
</evidence>
<proteinExistence type="inferred from homology"/>
<dbReference type="GO" id="GO:0017003">
    <property type="term" value="P:protein-heme linkage"/>
    <property type="evidence" value="ECO:0007669"/>
    <property type="project" value="UniProtKB-UniRule"/>
</dbReference>
<dbReference type="EMBL" id="CP003382">
    <property type="protein sequence ID" value="AFZ66374.1"/>
    <property type="molecule type" value="Genomic_DNA"/>
</dbReference>
<dbReference type="OrthoDB" id="9793584at2"/>
<reference evidence="14" key="1">
    <citation type="submission" date="2012-03" db="EMBL/GenBank/DDBJ databases">
        <title>Complete sequence of chromosome of Deinococcus peraridilitoris DSM 19664.</title>
        <authorList>
            <person name="Lucas S."/>
            <person name="Copeland A."/>
            <person name="Lapidus A."/>
            <person name="Glavina del Rio T."/>
            <person name="Dalin E."/>
            <person name="Tice H."/>
            <person name="Bruce D."/>
            <person name="Goodwin L."/>
            <person name="Pitluck S."/>
            <person name="Peters L."/>
            <person name="Mikhailova N."/>
            <person name="Lu M."/>
            <person name="Kyrpides N."/>
            <person name="Mavromatis K."/>
            <person name="Ivanova N."/>
            <person name="Brettin T."/>
            <person name="Detter J.C."/>
            <person name="Han C."/>
            <person name="Larimer F."/>
            <person name="Land M."/>
            <person name="Hauser L."/>
            <person name="Markowitz V."/>
            <person name="Cheng J.-F."/>
            <person name="Hugenholtz P."/>
            <person name="Woyke T."/>
            <person name="Wu D."/>
            <person name="Pukall R."/>
            <person name="Steenblock K."/>
            <person name="Brambilla E."/>
            <person name="Klenk H.-P."/>
            <person name="Eisen J.A."/>
        </authorList>
    </citation>
    <scope>NUCLEOTIDE SEQUENCE [LARGE SCALE GENOMIC DNA]</scope>
    <source>
        <strain evidence="14">DSM 19664 / LMG 22246 / CIP 109416 / KR-200</strain>
    </source>
</reference>
<dbReference type="Proteomes" id="UP000010467">
    <property type="component" value="Chromosome"/>
</dbReference>
<keyword evidence="7 10" id="KW-1133">Transmembrane helix</keyword>
<evidence type="ECO:0000256" key="5">
    <source>
        <dbReference type="ARBA" id="ARBA00022748"/>
    </source>
</evidence>
<dbReference type="GO" id="GO:0046872">
    <property type="term" value="F:metal ion binding"/>
    <property type="evidence" value="ECO:0007669"/>
    <property type="project" value="UniProtKB-KW"/>
</dbReference>
<gene>
    <name evidence="10" type="primary">ccmE</name>
    <name evidence="10" type="synonym">cycJ</name>
    <name evidence="13" type="ordered locus">Deipe_0799</name>
</gene>
<dbReference type="PANTHER" id="PTHR34128">
    <property type="entry name" value="CYTOCHROME C-TYPE BIOGENESIS PROTEIN CCME HOMOLOG, MITOCHONDRIAL"/>
    <property type="match status" value="1"/>
</dbReference>
<keyword evidence="3 10" id="KW-0812">Transmembrane</keyword>
<evidence type="ECO:0000256" key="1">
    <source>
        <dbReference type="ARBA" id="ARBA00004370"/>
    </source>
</evidence>
<dbReference type="STRING" id="937777.Deipe_0799"/>
<dbReference type="SUPFAM" id="SSF82093">
    <property type="entry name" value="Heme chaperone CcmE"/>
    <property type="match status" value="1"/>
</dbReference>
<comment type="subcellular location">
    <subcellularLocation>
        <location evidence="10">Cell membrane</location>
        <topology evidence="10">Single-pass type II membrane protein</topology>
    </subcellularLocation>
    <subcellularLocation>
        <location evidence="1">Membrane</location>
    </subcellularLocation>
</comment>
<feature type="binding site" description="axial binding residue" evidence="10 11">
    <location>
        <position position="137"/>
    </location>
    <ligand>
        <name>heme</name>
        <dbReference type="ChEBI" id="CHEBI:30413"/>
    </ligand>
    <ligandPart>
        <name>Fe</name>
        <dbReference type="ChEBI" id="CHEBI:18248"/>
    </ligandPart>
</feature>
<keyword evidence="14" id="KW-1185">Reference proteome</keyword>
<evidence type="ECO:0000256" key="7">
    <source>
        <dbReference type="ARBA" id="ARBA00022989"/>
    </source>
</evidence>
<keyword evidence="10" id="KW-1003">Cell membrane</keyword>
<dbReference type="HOGENOM" id="CLU_079503_2_0_0"/>
<accession>K9ZYU3</accession>
<dbReference type="KEGG" id="dpd:Deipe_0799"/>
<keyword evidence="9 10" id="KW-0472">Membrane</keyword>
<dbReference type="HAMAP" id="MF_01959">
    <property type="entry name" value="CcmE"/>
    <property type="match status" value="1"/>
</dbReference>
<dbReference type="GO" id="GO:0017004">
    <property type="term" value="P:cytochrome complex assembly"/>
    <property type="evidence" value="ECO:0007669"/>
    <property type="project" value="UniProtKB-KW"/>
</dbReference>
<evidence type="ECO:0000313" key="14">
    <source>
        <dbReference type="Proteomes" id="UP000010467"/>
    </source>
</evidence>
<feature type="binding site" description="covalent" evidence="10 11">
    <location>
        <position position="133"/>
    </location>
    <ligand>
        <name>heme</name>
        <dbReference type="ChEBI" id="CHEBI:30413"/>
    </ligand>
</feature>
<keyword evidence="8 10" id="KW-0408">Iron</keyword>
<dbReference type="eggNOG" id="COG2332">
    <property type="taxonomic scope" value="Bacteria"/>
</dbReference>
<dbReference type="InterPro" id="IPR004329">
    <property type="entry name" value="CcmE"/>
</dbReference>
<evidence type="ECO:0000256" key="12">
    <source>
        <dbReference type="SAM" id="Phobius"/>
    </source>
</evidence>
<keyword evidence="6 10" id="KW-0735">Signal-anchor</keyword>
<evidence type="ECO:0000256" key="10">
    <source>
        <dbReference type="HAMAP-Rule" id="MF_01959"/>
    </source>
</evidence>
<dbReference type="Gene3D" id="2.40.50.140">
    <property type="entry name" value="Nucleic acid-binding proteins"/>
    <property type="match status" value="1"/>
</dbReference>
<sequence>MSRPELGELPPARRRKRGKAGYLVALIALLGVVGAMLYGNLSKSLVYFVTPTEYRSALAQYQGKTLRLGGLVQGEQYDPQTQLLRFTITDGSVHYPVQYQGAVPELFKANQGVVVEGRFTGDTFQARSLLVKHSEEYRAPDGPVDQADLKKLLQDTR</sequence>
<keyword evidence="5 10" id="KW-0201">Cytochrome c-type biogenesis</keyword>
<dbReference type="RefSeq" id="WP_015234684.1">
    <property type="nucleotide sequence ID" value="NC_019793.1"/>
</dbReference>
<comment type="function">
    <text evidence="10">Heme chaperone required for the biogenesis of c-type cytochromes. Transiently binds heme delivered by CcmC and transfers the heme to apo-cytochromes in a process facilitated by CcmF and CcmH.</text>
</comment>
<dbReference type="GO" id="GO:0020037">
    <property type="term" value="F:heme binding"/>
    <property type="evidence" value="ECO:0007669"/>
    <property type="project" value="InterPro"/>
</dbReference>
<dbReference type="Pfam" id="PF03100">
    <property type="entry name" value="CcmE"/>
    <property type="match status" value="1"/>
</dbReference>
<dbReference type="AlphaFoldDB" id="K9ZYU3"/>
<dbReference type="PATRIC" id="fig|937777.3.peg.806"/>
<name>K9ZYU3_DEIPD</name>
<feature type="transmembrane region" description="Helical" evidence="12">
    <location>
        <begin position="20"/>
        <end position="41"/>
    </location>
</feature>
<keyword evidence="4 10" id="KW-0479">Metal-binding</keyword>
<feature type="topological domain" description="Cytoplasmic" evidence="10">
    <location>
        <begin position="1"/>
        <end position="19"/>
    </location>
</feature>
<dbReference type="GO" id="GO:0005886">
    <property type="term" value="C:plasma membrane"/>
    <property type="evidence" value="ECO:0007669"/>
    <property type="project" value="UniProtKB-SubCell"/>
</dbReference>
<comment type="similarity">
    <text evidence="10">Belongs to the CcmE/CycJ family.</text>
</comment>
<keyword evidence="2 10" id="KW-0349">Heme</keyword>